<dbReference type="InterPro" id="IPR011990">
    <property type="entry name" value="TPR-like_helical_dom_sf"/>
</dbReference>
<comment type="caution">
    <text evidence="2">The sequence shown here is derived from an EMBL/GenBank/DDBJ whole genome shotgun (WGS) entry which is preliminary data.</text>
</comment>
<dbReference type="Gene3D" id="1.25.40.10">
    <property type="entry name" value="Tetratricopeptide repeat domain"/>
    <property type="match status" value="1"/>
</dbReference>
<dbReference type="Proteomes" id="UP000762676">
    <property type="component" value="Unassembled WGS sequence"/>
</dbReference>
<name>A0AAV4IJZ7_9GAST</name>
<dbReference type="SUPFAM" id="SSF48452">
    <property type="entry name" value="TPR-like"/>
    <property type="match status" value="1"/>
</dbReference>
<feature type="chain" id="PRO_5043528608" evidence="1">
    <location>
        <begin position="26"/>
        <end position="276"/>
    </location>
</feature>
<evidence type="ECO:0000313" key="3">
    <source>
        <dbReference type="Proteomes" id="UP000762676"/>
    </source>
</evidence>
<feature type="signal peptide" evidence="1">
    <location>
        <begin position="1"/>
        <end position="25"/>
    </location>
</feature>
<dbReference type="PANTHER" id="PTHR44523">
    <property type="entry name" value="TETRATRICOPEPTIDE REPEAT PROTEIN 13"/>
    <property type="match status" value="1"/>
</dbReference>
<reference evidence="2 3" key="1">
    <citation type="journal article" date="2021" name="Elife">
        <title>Chloroplast acquisition without the gene transfer in kleptoplastic sea slugs, Plakobranchus ocellatus.</title>
        <authorList>
            <person name="Maeda T."/>
            <person name="Takahashi S."/>
            <person name="Yoshida T."/>
            <person name="Shimamura S."/>
            <person name="Takaki Y."/>
            <person name="Nagai Y."/>
            <person name="Toyoda A."/>
            <person name="Suzuki Y."/>
            <person name="Arimoto A."/>
            <person name="Ishii H."/>
            <person name="Satoh N."/>
            <person name="Nishiyama T."/>
            <person name="Hasebe M."/>
            <person name="Maruyama T."/>
            <person name="Minagawa J."/>
            <person name="Obokata J."/>
            <person name="Shigenobu S."/>
        </authorList>
    </citation>
    <scope>NUCLEOTIDE SEQUENCE [LARGE SCALE GENOMIC DNA]</scope>
</reference>
<dbReference type="PANTHER" id="PTHR44523:SF1">
    <property type="entry name" value="TETRATRICOPEPTIDE REPEAT PROTEIN 13"/>
    <property type="match status" value="1"/>
</dbReference>
<protein>
    <submittedName>
        <fullName evidence="2">Tetratricopeptide repeat protein 13-like</fullName>
    </submittedName>
</protein>
<accession>A0AAV4IJZ7</accession>
<keyword evidence="3" id="KW-1185">Reference proteome</keyword>
<proteinExistence type="predicted"/>
<dbReference type="EMBL" id="BMAT01009554">
    <property type="protein sequence ID" value="GFS08721.1"/>
    <property type="molecule type" value="Genomic_DNA"/>
</dbReference>
<dbReference type="InterPro" id="IPR019734">
    <property type="entry name" value="TPR_rpt"/>
</dbReference>
<organism evidence="2 3">
    <name type="scientific">Elysia marginata</name>
    <dbReference type="NCBI Taxonomy" id="1093978"/>
    <lineage>
        <taxon>Eukaryota</taxon>
        <taxon>Metazoa</taxon>
        <taxon>Spiralia</taxon>
        <taxon>Lophotrochozoa</taxon>
        <taxon>Mollusca</taxon>
        <taxon>Gastropoda</taxon>
        <taxon>Heterobranchia</taxon>
        <taxon>Euthyneura</taxon>
        <taxon>Panpulmonata</taxon>
        <taxon>Sacoglossa</taxon>
        <taxon>Placobranchoidea</taxon>
        <taxon>Plakobranchidae</taxon>
        <taxon>Elysia</taxon>
    </lineage>
</organism>
<dbReference type="AlphaFoldDB" id="A0AAV4IJZ7"/>
<evidence type="ECO:0000313" key="2">
    <source>
        <dbReference type="EMBL" id="GFS08721.1"/>
    </source>
</evidence>
<gene>
    <name evidence="2" type="ORF">ElyMa_004764700</name>
</gene>
<evidence type="ECO:0000256" key="1">
    <source>
        <dbReference type="SAM" id="SignalP"/>
    </source>
</evidence>
<dbReference type="SMART" id="SM00028">
    <property type="entry name" value="TPR"/>
    <property type="match status" value="3"/>
</dbReference>
<sequence>MEPRPMWTIVLIFSTLIYFEQISFGKGQVCKISNIQIDNEDGRQNFIELNLKRLDHDDKSSCPGCNLSEDSKAGGYHYSQWIATPPSFHIFFTPGEFIAECDLENHESLPAGLCSKAKSACSNDVCDLEEIEDLAETIRKTSLFPLSMGNQKVDKQIATAIVHLNLGNLEKAIDGFTSVIEADSKAVVAYFGRGAAYARNGLRVSSVAHKALSDFTKAIELDKDRSRPDIFIHRAQINLMLQRYSEAYNDATAAIKMIRSPKVYFLRGVSSLMLEV</sequence>
<keyword evidence="1" id="KW-0732">Signal</keyword>